<dbReference type="InterPro" id="IPR050377">
    <property type="entry name" value="Radical_SAM_PqqE_MftC-like"/>
</dbReference>
<keyword evidence="8" id="KW-1185">Reference proteome</keyword>
<organism evidence="7 8">
    <name type="scientific">Varunaivibrio sulfuroxidans</name>
    <dbReference type="NCBI Taxonomy" id="1773489"/>
    <lineage>
        <taxon>Bacteria</taxon>
        <taxon>Pseudomonadati</taxon>
        <taxon>Pseudomonadota</taxon>
        <taxon>Alphaproteobacteria</taxon>
        <taxon>Rhodospirillales</taxon>
        <taxon>Magnetovibrionaceae</taxon>
        <taxon>Varunaivibrio</taxon>
    </lineage>
</organism>
<evidence type="ECO:0000256" key="1">
    <source>
        <dbReference type="ARBA" id="ARBA00001966"/>
    </source>
</evidence>
<keyword evidence="4" id="KW-0408">Iron</keyword>
<dbReference type="PROSITE" id="PS51918">
    <property type="entry name" value="RADICAL_SAM"/>
    <property type="match status" value="1"/>
</dbReference>
<dbReference type="SFLD" id="SFLDS00029">
    <property type="entry name" value="Radical_SAM"/>
    <property type="match status" value="1"/>
</dbReference>
<dbReference type="EMBL" id="SLZW01000010">
    <property type="protein sequence ID" value="TCS60566.1"/>
    <property type="molecule type" value="Genomic_DNA"/>
</dbReference>
<protein>
    <submittedName>
        <fullName evidence="7">Radical SAM protein with 4Fe4S-binding SPASM domain</fullName>
    </submittedName>
</protein>
<dbReference type="InterPro" id="IPR013785">
    <property type="entry name" value="Aldolase_TIM"/>
</dbReference>
<dbReference type="InterPro" id="IPR007197">
    <property type="entry name" value="rSAM"/>
</dbReference>
<dbReference type="SFLD" id="SFLDG01067">
    <property type="entry name" value="SPASM/twitch_domain_containing"/>
    <property type="match status" value="1"/>
</dbReference>
<dbReference type="GO" id="GO:0051536">
    <property type="term" value="F:iron-sulfur cluster binding"/>
    <property type="evidence" value="ECO:0007669"/>
    <property type="project" value="UniProtKB-KW"/>
</dbReference>
<feature type="domain" description="Radical SAM core" evidence="6">
    <location>
        <begin position="1"/>
        <end position="222"/>
    </location>
</feature>
<evidence type="ECO:0000256" key="3">
    <source>
        <dbReference type="ARBA" id="ARBA00022723"/>
    </source>
</evidence>
<dbReference type="SFLD" id="SFLDG01386">
    <property type="entry name" value="main_SPASM_domain-containing"/>
    <property type="match status" value="1"/>
</dbReference>
<comment type="cofactor">
    <cofactor evidence="1">
        <name>[4Fe-4S] cluster</name>
        <dbReference type="ChEBI" id="CHEBI:49883"/>
    </cofactor>
</comment>
<evidence type="ECO:0000256" key="4">
    <source>
        <dbReference type="ARBA" id="ARBA00023004"/>
    </source>
</evidence>
<proteinExistence type="predicted"/>
<dbReference type="InterPro" id="IPR058240">
    <property type="entry name" value="rSAM_sf"/>
</dbReference>
<dbReference type="PANTHER" id="PTHR11228">
    <property type="entry name" value="RADICAL SAM DOMAIN PROTEIN"/>
    <property type="match status" value="1"/>
</dbReference>
<dbReference type="OrthoDB" id="5288924at2"/>
<dbReference type="PANTHER" id="PTHR11228:SF7">
    <property type="entry name" value="PQQA PEPTIDE CYCLASE"/>
    <property type="match status" value="1"/>
</dbReference>
<keyword evidence="2" id="KW-0949">S-adenosyl-L-methionine</keyword>
<dbReference type="GO" id="GO:0003824">
    <property type="term" value="F:catalytic activity"/>
    <property type="evidence" value="ECO:0007669"/>
    <property type="project" value="InterPro"/>
</dbReference>
<evidence type="ECO:0000313" key="8">
    <source>
        <dbReference type="Proteomes" id="UP000295304"/>
    </source>
</evidence>
<dbReference type="GO" id="GO:0046872">
    <property type="term" value="F:metal ion binding"/>
    <property type="evidence" value="ECO:0007669"/>
    <property type="project" value="UniProtKB-KW"/>
</dbReference>
<dbReference type="SUPFAM" id="SSF102114">
    <property type="entry name" value="Radical SAM enzymes"/>
    <property type="match status" value="1"/>
</dbReference>
<dbReference type="InterPro" id="IPR006638">
    <property type="entry name" value="Elp3/MiaA/NifB-like_rSAM"/>
</dbReference>
<evidence type="ECO:0000259" key="6">
    <source>
        <dbReference type="PROSITE" id="PS51918"/>
    </source>
</evidence>
<keyword evidence="3" id="KW-0479">Metal-binding</keyword>
<sequence>MSITAKWDITSRCNLNCKHCCVGGAHYKSTTPELSDDGIEKIIDDLRRNDVTHVQFVGGEPLLRNNFSDILALSRKAFDTVTLNTNGLFLTPRWFAENRAHLPDVIIISLDGPDRESHEFIRGKNTYRPLIDNIRRLTALVRKSDAPVRITLNAILSHAVLTRARDFVDLAKSLGVDAFGITNIIAVDSALENLDRIGAVTWEEKYAFLIDLVGHAKAHDLPVSFEATPMGYAYINAVCATKYPTAFHCGAGSHGIYIQADGAVYPCMRCKFEMGAAAQTTGSAPLGENSLDGFLTSGFRGDFIAAKDGGRADDTLCTTCKFGPYCTPCMFEADDDGHVPECLYIHEAVKQLGGET</sequence>
<accession>A0A4R3J6T5</accession>
<dbReference type="CDD" id="cd01335">
    <property type="entry name" value="Radical_SAM"/>
    <property type="match status" value="1"/>
</dbReference>
<evidence type="ECO:0000256" key="5">
    <source>
        <dbReference type="ARBA" id="ARBA00023014"/>
    </source>
</evidence>
<dbReference type="Proteomes" id="UP000295304">
    <property type="component" value="Unassembled WGS sequence"/>
</dbReference>
<dbReference type="SMART" id="SM00729">
    <property type="entry name" value="Elp3"/>
    <property type="match status" value="1"/>
</dbReference>
<dbReference type="AlphaFoldDB" id="A0A4R3J6T5"/>
<dbReference type="Pfam" id="PF04055">
    <property type="entry name" value="Radical_SAM"/>
    <property type="match status" value="1"/>
</dbReference>
<keyword evidence="5" id="KW-0411">Iron-sulfur</keyword>
<reference evidence="7 8" key="1">
    <citation type="submission" date="2019-03" db="EMBL/GenBank/DDBJ databases">
        <title>Genomic Encyclopedia of Type Strains, Phase IV (KMG-IV): sequencing the most valuable type-strain genomes for metagenomic binning, comparative biology and taxonomic classification.</title>
        <authorList>
            <person name="Goeker M."/>
        </authorList>
    </citation>
    <scope>NUCLEOTIDE SEQUENCE [LARGE SCALE GENOMIC DNA]</scope>
    <source>
        <strain evidence="7 8">DSM 101688</strain>
    </source>
</reference>
<comment type="caution">
    <text evidence="7">The sequence shown here is derived from an EMBL/GenBank/DDBJ whole genome shotgun (WGS) entry which is preliminary data.</text>
</comment>
<dbReference type="RefSeq" id="WP_132939879.1">
    <property type="nucleotide sequence ID" value="NZ_CP119676.1"/>
</dbReference>
<evidence type="ECO:0000256" key="2">
    <source>
        <dbReference type="ARBA" id="ARBA00022691"/>
    </source>
</evidence>
<gene>
    <name evidence="7" type="ORF">EDD55_11040</name>
</gene>
<name>A0A4R3J6T5_9PROT</name>
<evidence type="ECO:0000313" key="7">
    <source>
        <dbReference type="EMBL" id="TCS60566.1"/>
    </source>
</evidence>
<dbReference type="Gene3D" id="3.20.20.70">
    <property type="entry name" value="Aldolase class I"/>
    <property type="match status" value="1"/>
</dbReference>